<feature type="transmembrane region" description="Helical" evidence="10">
    <location>
        <begin position="295"/>
        <end position="316"/>
    </location>
</feature>
<evidence type="ECO:0000256" key="2">
    <source>
        <dbReference type="ARBA" id="ARBA00004687"/>
    </source>
</evidence>
<feature type="transmembrane region" description="Helical" evidence="10">
    <location>
        <begin position="323"/>
        <end position="341"/>
    </location>
</feature>
<feature type="transmembrane region" description="Helical" evidence="10">
    <location>
        <begin position="190"/>
        <end position="223"/>
    </location>
</feature>
<dbReference type="PANTHER" id="PTHR12468:SF2">
    <property type="entry name" value="GPI MANNOSYLTRANSFERASE 2"/>
    <property type="match status" value="1"/>
</dbReference>
<dbReference type="InterPro" id="IPR007315">
    <property type="entry name" value="PIG-V/Gpi18"/>
</dbReference>
<evidence type="ECO:0000256" key="7">
    <source>
        <dbReference type="ARBA" id="ARBA00022824"/>
    </source>
</evidence>
<feature type="transmembrane region" description="Helical" evidence="10">
    <location>
        <begin position="235"/>
        <end position="257"/>
    </location>
</feature>
<evidence type="ECO:0000313" key="12">
    <source>
        <dbReference type="Proteomes" id="UP001183420"/>
    </source>
</evidence>
<keyword evidence="3" id="KW-0337">GPI-anchor biosynthesis</keyword>
<dbReference type="EMBL" id="JAVREM010000008">
    <property type="protein sequence ID" value="MDT0318704.1"/>
    <property type="molecule type" value="Genomic_DNA"/>
</dbReference>
<keyword evidence="4" id="KW-0328">Glycosyltransferase</keyword>
<dbReference type="RefSeq" id="WP_311597547.1">
    <property type="nucleotide sequence ID" value="NZ_JAVREM010000008.1"/>
</dbReference>
<evidence type="ECO:0000256" key="10">
    <source>
        <dbReference type="SAM" id="Phobius"/>
    </source>
</evidence>
<dbReference type="PANTHER" id="PTHR12468">
    <property type="entry name" value="GPI MANNOSYLTRANSFERASE 2"/>
    <property type="match status" value="1"/>
</dbReference>
<evidence type="ECO:0008006" key="13">
    <source>
        <dbReference type="Google" id="ProtNLM"/>
    </source>
</evidence>
<reference evidence="12" key="1">
    <citation type="submission" date="2023-07" db="EMBL/GenBank/DDBJ databases">
        <title>30 novel species of actinomycetes from the DSMZ collection.</title>
        <authorList>
            <person name="Nouioui I."/>
        </authorList>
    </citation>
    <scope>NUCLEOTIDE SEQUENCE [LARGE SCALE GENOMIC DNA]</scope>
    <source>
        <strain evidence="12">DSM 44918</strain>
    </source>
</reference>
<protein>
    <recommendedName>
        <fullName evidence="13">Glycosyltransferase RgtA/B/C/D-like domain-containing protein</fullName>
    </recommendedName>
</protein>
<keyword evidence="6 10" id="KW-0812">Transmembrane</keyword>
<comment type="pathway">
    <text evidence="2">Glycolipid biosynthesis; glycosylphosphatidylinositol-anchor biosynthesis.</text>
</comment>
<feature type="transmembrane region" description="Helical" evidence="10">
    <location>
        <begin position="36"/>
        <end position="56"/>
    </location>
</feature>
<dbReference type="Proteomes" id="UP001183420">
    <property type="component" value="Unassembled WGS sequence"/>
</dbReference>
<feature type="transmembrane region" description="Helical" evidence="10">
    <location>
        <begin position="120"/>
        <end position="140"/>
    </location>
</feature>
<keyword evidence="9 10" id="KW-0472">Membrane</keyword>
<proteinExistence type="predicted"/>
<keyword evidence="7" id="KW-0256">Endoplasmic reticulum</keyword>
<evidence type="ECO:0000313" key="11">
    <source>
        <dbReference type="EMBL" id="MDT0318704.1"/>
    </source>
</evidence>
<evidence type="ECO:0000256" key="5">
    <source>
        <dbReference type="ARBA" id="ARBA00022679"/>
    </source>
</evidence>
<sequence>MAVERTAPAASRPAAGAGAGAAWRFGTALREATPALLTYAAVRAIGLVVMGVWMAAVDESPHRFLAERWDSRWYARIAEEGYGYSSYSSGRDHPDLAFFPLLPALERAVTAVLPISTNNAGLVVGWTAGLAAAWGMYAVAALSHRRAVGVVLVALWAALPTAYVQSMAYTETLFTALAAWTLHAVLTDRWRLVAVLAFAAGLTRPAGVAVVAAVWVGGAAVLLRRRGGGDAPPRGRVWGAMALAPLGWLGYVAWVSVRRGSPTGYFDVQKEWGNGFDGGRAFVGFMADMVRVDPLHGLLLLTVAAALLVLLVACVRQRQPLPLLAYTAVIAVTALVSGGYFTSRPRLLMPAFPLLLPLAALLTRLPRAATAGLLTAAAVGSGAYGTWFVLGQMGPP</sequence>
<evidence type="ECO:0000256" key="6">
    <source>
        <dbReference type="ARBA" id="ARBA00022692"/>
    </source>
</evidence>
<accession>A0ABU2LM92</accession>
<gene>
    <name evidence="11" type="ORF">RNC47_10185</name>
</gene>
<keyword evidence="12" id="KW-1185">Reference proteome</keyword>
<feature type="transmembrane region" description="Helical" evidence="10">
    <location>
        <begin position="372"/>
        <end position="390"/>
    </location>
</feature>
<keyword evidence="8 10" id="KW-1133">Transmembrane helix</keyword>
<evidence type="ECO:0000256" key="3">
    <source>
        <dbReference type="ARBA" id="ARBA00022502"/>
    </source>
</evidence>
<comment type="subcellular location">
    <subcellularLocation>
        <location evidence="1">Endoplasmic reticulum membrane</location>
        <topology evidence="1">Multi-pass membrane protein</topology>
    </subcellularLocation>
</comment>
<name>A0ABU2LM92_9ACTN</name>
<organism evidence="11 12">
    <name type="scientific">Streptomyces millisiae</name>
    <dbReference type="NCBI Taxonomy" id="3075542"/>
    <lineage>
        <taxon>Bacteria</taxon>
        <taxon>Bacillati</taxon>
        <taxon>Actinomycetota</taxon>
        <taxon>Actinomycetes</taxon>
        <taxon>Kitasatosporales</taxon>
        <taxon>Streptomycetaceae</taxon>
        <taxon>Streptomyces</taxon>
    </lineage>
</organism>
<feature type="transmembrane region" description="Helical" evidence="10">
    <location>
        <begin position="147"/>
        <end position="170"/>
    </location>
</feature>
<comment type="caution">
    <text evidence="11">The sequence shown here is derived from an EMBL/GenBank/DDBJ whole genome shotgun (WGS) entry which is preliminary data.</text>
</comment>
<evidence type="ECO:0000256" key="8">
    <source>
        <dbReference type="ARBA" id="ARBA00022989"/>
    </source>
</evidence>
<evidence type="ECO:0000256" key="1">
    <source>
        <dbReference type="ARBA" id="ARBA00004477"/>
    </source>
</evidence>
<keyword evidence="5" id="KW-0808">Transferase</keyword>
<evidence type="ECO:0000256" key="9">
    <source>
        <dbReference type="ARBA" id="ARBA00023136"/>
    </source>
</evidence>
<evidence type="ECO:0000256" key="4">
    <source>
        <dbReference type="ARBA" id="ARBA00022676"/>
    </source>
</evidence>